<sequence>MAKTGRSVLGKWVARRELRRWRDRAVLADGLHLSQLRGQWTQARALRDELDRLIHVADSRLALPAIGSTAFPVPHDADWFWRPQLWRAPLPRSGIASVRSGEQLGEEVSLFHDCAASEISLRQIRNFREADLAPFALRMDVFAFSGSFLSIVVDLPEAAVTDLRRRHLICLDTAVQMEKPLDVYARLNIRHGPNTEQIVLQVPLNEDEMTVEFDLAYSAINEKRVEKAWIDLIFDGPAMNELTLRDLTLCRRPRAEL</sequence>
<dbReference type="InterPro" id="IPR045514">
    <property type="entry name" value="DUF6478"/>
</dbReference>
<dbReference type="RefSeq" id="WP_119400294.1">
    <property type="nucleotide sequence ID" value="NZ_QWJJ01000016.1"/>
</dbReference>
<evidence type="ECO:0000313" key="1">
    <source>
        <dbReference type="EMBL" id="RII37537.1"/>
    </source>
</evidence>
<gene>
    <name evidence="1" type="ORF">DL237_16770</name>
</gene>
<dbReference type="AlphaFoldDB" id="A0A399IYK2"/>
<dbReference type="Proteomes" id="UP000265848">
    <property type="component" value="Unassembled WGS sequence"/>
</dbReference>
<dbReference type="Pfam" id="PF20086">
    <property type="entry name" value="DUF6478"/>
    <property type="match status" value="1"/>
</dbReference>
<organism evidence="1 2">
    <name type="scientific">Pseudooceanicola sediminis</name>
    <dbReference type="NCBI Taxonomy" id="2211117"/>
    <lineage>
        <taxon>Bacteria</taxon>
        <taxon>Pseudomonadati</taxon>
        <taxon>Pseudomonadota</taxon>
        <taxon>Alphaproteobacteria</taxon>
        <taxon>Rhodobacterales</taxon>
        <taxon>Paracoccaceae</taxon>
        <taxon>Pseudooceanicola</taxon>
    </lineage>
</organism>
<comment type="caution">
    <text evidence="1">The sequence shown here is derived from an EMBL/GenBank/DDBJ whole genome shotgun (WGS) entry which is preliminary data.</text>
</comment>
<accession>A0A399IYK2</accession>
<dbReference type="OrthoDB" id="7827015at2"/>
<name>A0A399IYK2_9RHOB</name>
<dbReference type="EMBL" id="QWJJ01000016">
    <property type="protein sequence ID" value="RII37537.1"/>
    <property type="molecule type" value="Genomic_DNA"/>
</dbReference>
<reference evidence="1 2" key="1">
    <citation type="submission" date="2018-08" db="EMBL/GenBank/DDBJ databases">
        <title>Pseudooceanicola sediminis CY03 in the family Rhodobacteracea.</title>
        <authorList>
            <person name="Zhang Y.-J."/>
        </authorList>
    </citation>
    <scope>NUCLEOTIDE SEQUENCE [LARGE SCALE GENOMIC DNA]</scope>
    <source>
        <strain evidence="1 2">CY03</strain>
    </source>
</reference>
<evidence type="ECO:0000313" key="2">
    <source>
        <dbReference type="Proteomes" id="UP000265848"/>
    </source>
</evidence>
<proteinExistence type="predicted"/>
<protein>
    <submittedName>
        <fullName evidence="1">Uncharacterized protein</fullName>
    </submittedName>
</protein>
<keyword evidence="2" id="KW-1185">Reference proteome</keyword>